<dbReference type="SUPFAM" id="SSF48403">
    <property type="entry name" value="Ankyrin repeat"/>
    <property type="match status" value="1"/>
</dbReference>
<evidence type="ECO:0000256" key="2">
    <source>
        <dbReference type="ARBA" id="ARBA00023043"/>
    </source>
</evidence>
<dbReference type="PANTHER" id="PTHR23206">
    <property type="entry name" value="MASK PROTEIN"/>
    <property type="match status" value="1"/>
</dbReference>
<gene>
    <name evidence="4" type="ORF">SI65_10117</name>
</gene>
<keyword evidence="1" id="KW-0677">Repeat</keyword>
<dbReference type="GO" id="GO:0005737">
    <property type="term" value="C:cytoplasm"/>
    <property type="evidence" value="ECO:0007669"/>
    <property type="project" value="TreeGrafter"/>
</dbReference>
<keyword evidence="5" id="KW-1185">Reference proteome</keyword>
<feature type="repeat" description="ANK" evidence="3">
    <location>
        <begin position="153"/>
        <end position="185"/>
    </location>
</feature>
<dbReference type="EMBL" id="JXNT01000025">
    <property type="protein sequence ID" value="ODM14495.1"/>
    <property type="molecule type" value="Genomic_DNA"/>
</dbReference>
<reference evidence="4 5" key="1">
    <citation type="journal article" date="2016" name="BMC Genomics">
        <title>Comparative genomic and transcriptomic analyses of the Fuzhuan brick tea-fermentation fungus Aspergillus cristatus.</title>
        <authorList>
            <person name="Ge Y."/>
            <person name="Wang Y."/>
            <person name="Liu Y."/>
            <person name="Tan Y."/>
            <person name="Ren X."/>
            <person name="Zhang X."/>
            <person name="Hyde K.D."/>
            <person name="Liu Y."/>
            <person name="Liu Z."/>
        </authorList>
    </citation>
    <scope>NUCLEOTIDE SEQUENCE [LARGE SCALE GENOMIC DNA]</scope>
    <source>
        <strain evidence="4 5">GZAAS20.1005</strain>
    </source>
</reference>
<protein>
    <submittedName>
        <fullName evidence="4">Uncharacterized protein</fullName>
    </submittedName>
</protein>
<dbReference type="PROSITE" id="PS50088">
    <property type="entry name" value="ANK_REPEAT"/>
    <property type="match status" value="1"/>
</dbReference>
<accession>A0A1E3B0N5</accession>
<organism evidence="4 5">
    <name type="scientific">Aspergillus cristatus</name>
    <name type="common">Chinese Fuzhuan brick tea-fermentation fungus</name>
    <name type="synonym">Eurotium cristatum</name>
    <dbReference type="NCBI Taxonomy" id="573508"/>
    <lineage>
        <taxon>Eukaryota</taxon>
        <taxon>Fungi</taxon>
        <taxon>Dikarya</taxon>
        <taxon>Ascomycota</taxon>
        <taxon>Pezizomycotina</taxon>
        <taxon>Eurotiomycetes</taxon>
        <taxon>Eurotiomycetidae</taxon>
        <taxon>Eurotiales</taxon>
        <taxon>Aspergillaceae</taxon>
        <taxon>Aspergillus</taxon>
        <taxon>Aspergillus subgen. Aspergillus</taxon>
    </lineage>
</organism>
<dbReference type="InterPro" id="IPR051631">
    <property type="entry name" value="Ankyrin-KH/SAM_domain"/>
</dbReference>
<keyword evidence="2 3" id="KW-0040">ANK repeat</keyword>
<evidence type="ECO:0000256" key="1">
    <source>
        <dbReference type="ARBA" id="ARBA00022737"/>
    </source>
</evidence>
<evidence type="ECO:0000313" key="4">
    <source>
        <dbReference type="EMBL" id="ODM14495.1"/>
    </source>
</evidence>
<dbReference type="PANTHER" id="PTHR23206:SF8">
    <property type="entry name" value="ANKYRIN REPEAT AND KH DOMAIN-CONTAINING 1"/>
    <property type="match status" value="1"/>
</dbReference>
<comment type="caution">
    <text evidence="4">The sequence shown here is derived from an EMBL/GenBank/DDBJ whole genome shotgun (WGS) entry which is preliminary data.</text>
</comment>
<dbReference type="InterPro" id="IPR002110">
    <property type="entry name" value="Ankyrin_rpt"/>
</dbReference>
<dbReference type="Proteomes" id="UP000094569">
    <property type="component" value="Unassembled WGS sequence"/>
</dbReference>
<dbReference type="VEuPathDB" id="FungiDB:SI65_10117"/>
<sequence length="302" mass="32974">MLDVGADPLECNNGAFTAMALAIVHRHITILHLFLKRGIPIPVCASRHSRSDLLAEAASNGHVAVVQLILAQAQPSSSDIAYALTDAAEKDHLTVVDALVEALREKRRHGGSENDGWTKPLAKALCLAAAGGHTEVVKYFVQLGVSPKTTDYEWDSPSNAAATNGHLDVLRYLLAHGGNVYYVQEWTHNHFRKAIEKDQIAAVKLMLEYVDPEHFTSISDKEQSILLYAAVVCESEPLVERLLESGASGSFCVKINLDDGYYCPILCGSPELAARTGNENIVTCFTAERHGRGNWLQFSKQP</sequence>
<dbReference type="Gene3D" id="1.25.40.20">
    <property type="entry name" value="Ankyrin repeat-containing domain"/>
    <property type="match status" value="1"/>
</dbReference>
<name>A0A1E3B0N5_ASPCR</name>
<dbReference type="Pfam" id="PF12796">
    <property type="entry name" value="Ank_2"/>
    <property type="match status" value="1"/>
</dbReference>
<dbReference type="STRING" id="573508.A0A1E3B0N5"/>
<dbReference type="SMART" id="SM00248">
    <property type="entry name" value="ANK"/>
    <property type="match status" value="6"/>
</dbReference>
<evidence type="ECO:0000313" key="5">
    <source>
        <dbReference type="Proteomes" id="UP000094569"/>
    </source>
</evidence>
<dbReference type="AlphaFoldDB" id="A0A1E3B0N5"/>
<dbReference type="OrthoDB" id="366390at2759"/>
<proteinExistence type="predicted"/>
<evidence type="ECO:0000256" key="3">
    <source>
        <dbReference type="PROSITE-ProRule" id="PRU00023"/>
    </source>
</evidence>
<dbReference type="InterPro" id="IPR036770">
    <property type="entry name" value="Ankyrin_rpt-contain_sf"/>
</dbReference>